<sequence length="544" mass="63498">MARNPQKMNVAQKLETVNRCMGHTKRGLEDGRYTRGLIKMRCFTAEKLLDEWQESFTEEMEDRVAETRRKIKKYLKTVEQGYSPKVEYPQGMNVRDDIEKEDVEADIKNIYIGAAGSVFEKNSSRSSSCSSERNTSSGKRKREMHGSINDEDSIEMAAEQAKDGKKKPIRPDTQSRAERQSVSVFDKMVEDSDNDEVDTTPRGDDTLPYDMNREGWWMGEKENVLAELGEMIEMERRVRKDETARFEARQNEKENRLKEELEERDHQLSVLVKATISSRVESMEAETRKENNKLHEKLEMVQEKMERLEAQMAKMTSEQRMGTPAKTERRESIIPNTTILFEGEPKMFEGFIVRHESILARYGEVEEWEKFELLYTQLSNDVKKDIRRFRYSPKEGYKSVMKFLRLRYGEVKSKCTDAFTRLERLGRIKDGNIYQLEELSQILTEVYGDYEDRNDLDNGQLEAMLVVISKFNMSAQLRAEWNSEQTRAKMSLSMADMISFMEAQHQGLARAIGQQKRVTTESRNEHDDGKKREQGCYSCEKRIS</sequence>
<protein>
    <submittedName>
        <fullName evidence="3">Uncharacterized protein</fullName>
    </submittedName>
</protein>
<feature type="region of interest" description="Disordered" evidence="2">
    <location>
        <begin position="121"/>
        <end position="207"/>
    </location>
</feature>
<comment type="caution">
    <text evidence="3">The sequence shown here is derived from an EMBL/GenBank/DDBJ whole genome shotgun (WGS) entry which is preliminary data.</text>
</comment>
<name>A0A7I8WDG5_9ANNE</name>
<dbReference type="EMBL" id="CAJFCJ010000034">
    <property type="protein sequence ID" value="CAD5126213.1"/>
    <property type="molecule type" value="Genomic_DNA"/>
</dbReference>
<feature type="compositionally biased region" description="Basic and acidic residues" evidence="2">
    <location>
        <begin position="518"/>
        <end position="544"/>
    </location>
</feature>
<evidence type="ECO:0000313" key="4">
    <source>
        <dbReference type="Proteomes" id="UP000549394"/>
    </source>
</evidence>
<organism evidence="3 4">
    <name type="scientific">Dimorphilus gyrociliatus</name>
    <dbReference type="NCBI Taxonomy" id="2664684"/>
    <lineage>
        <taxon>Eukaryota</taxon>
        <taxon>Metazoa</taxon>
        <taxon>Spiralia</taxon>
        <taxon>Lophotrochozoa</taxon>
        <taxon>Annelida</taxon>
        <taxon>Polychaeta</taxon>
        <taxon>Polychaeta incertae sedis</taxon>
        <taxon>Dinophilidae</taxon>
        <taxon>Dimorphilus</taxon>
    </lineage>
</organism>
<dbReference type="Pfam" id="PF03564">
    <property type="entry name" value="DUF1759"/>
    <property type="match status" value="1"/>
</dbReference>
<keyword evidence="1" id="KW-0175">Coiled coil</keyword>
<evidence type="ECO:0000256" key="2">
    <source>
        <dbReference type="SAM" id="MobiDB-lite"/>
    </source>
</evidence>
<gene>
    <name evidence="3" type="ORF">DGYR_LOCUS13470</name>
</gene>
<feature type="compositionally biased region" description="Basic and acidic residues" evidence="2">
    <location>
        <begin position="169"/>
        <end position="179"/>
    </location>
</feature>
<dbReference type="PANTHER" id="PTHR47331">
    <property type="entry name" value="PHD-TYPE DOMAIN-CONTAINING PROTEIN"/>
    <property type="match status" value="1"/>
</dbReference>
<feature type="coiled-coil region" evidence="1">
    <location>
        <begin position="243"/>
        <end position="318"/>
    </location>
</feature>
<reference evidence="3 4" key="1">
    <citation type="submission" date="2020-08" db="EMBL/GenBank/DDBJ databases">
        <authorList>
            <person name="Hejnol A."/>
        </authorList>
    </citation>
    <scope>NUCLEOTIDE SEQUENCE [LARGE SCALE GENOMIC DNA]</scope>
</reference>
<feature type="region of interest" description="Disordered" evidence="2">
    <location>
        <begin position="511"/>
        <end position="544"/>
    </location>
</feature>
<dbReference type="AlphaFoldDB" id="A0A7I8WDG5"/>
<feature type="compositionally biased region" description="Low complexity" evidence="2">
    <location>
        <begin position="124"/>
        <end position="137"/>
    </location>
</feature>
<dbReference type="InterPro" id="IPR005312">
    <property type="entry name" value="DUF1759"/>
</dbReference>
<evidence type="ECO:0000313" key="3">
    <source>
        <dbReference type="EMBL" id="CAD5126213.1"/>
    </source>
</evidence>
<proteinExistence type="predicted"/>
<evidence type="ECO:0000256" key="1">
    <source>
        <dbReference type="SAM" id="Coils"/>
    </source>
</evidence>
<dbReference type="Proteomes" id="UP000549394">
    <property type="component" value="Unassembled WGS sequence"/>
</dbReference>
<accession>A0A7I8WDG5</accession>
<keyword evidence="4" id="KW-1185">Reference proteome</keyword>